<keyword evidence="3" id="KW-0479">Metal-binding</keyword>
<dbReference type="InterPro" id="IPR052433">
    <property type="entry name" value="X-Pro_dipept-like"/>
</dbReference>
<evidence type="ECO:0000313" key="9">
    <source>
        <dbReference type="Proteomes" id="UP001497623"/>
    </source>
</evidence>
<keyword evidence="9" id="KW-1185">Reference proteome</keyword>
<dbReference type="GO" id="GO:0005739">
    <property type="term" value="C:mitochondrion"/>
    <property type="evidence" value="ECO:0007669"/>
    <property type="project" value="TreeGrafter"/>
</dbReference>
<dbReference type="Pfam" id="PF00557">
    <property type="entry name" value="Peptidase_M24"/>
    <property type="match status" value="1"/>
</dbReference>
<comment type="caution">
    <text evidence="8">The sequence shown here is derived from an EMBL/GenBank/DDBJ whole genome shotgun (WGS) entry which is preliminary data.</text>
</comment>
<dbReference type="InterPro" id="IPR000994">
    <property type="entry name" value="Pept_M24"/>
</dbReference>
<proteinExistence type="inferred from homology"/>
<dbReference type="PANTHER" id="PTHR43226:SF4">
    <property type="entry name" value="XAA-PRO AMINOPEPTIDASE 3"/>
    <property type="match status" value="1"/>
</dbReference>
<feature type="non-terminal residue" evidence="8">
    <location>
        <position position="503"/>
    </location>
</feature>
<evidence type="ECO:0000313" key="8">
    <source>
        <dbReference type="EMBL" id="CAL4156055.1"/>
    </source>
</evidence>
<dbReference type="GO" id="GO:0030145">
    <property type="term" value="F:manganese ion binding"/>
    <property type="evidence" value="ECO:0007669"/>
    <property type="project" value="InterPro"/>
</dbReference>
<dbReference type="EMBL" id="CAXKWB010041123">
    <property type="protein sequence ID" value="CAL4156055.1"/>
    <property type="molecule type" value="Genomic_DNA"/>
</dbReference>
<comment type="similarity">
    <text evidence="2">Belongs to the peptidase M24B family.</text>
</comment>
<dbReference type="Pfam" id="PF05195">
    <property type="entry name" value="AMP_N"/>
    <property type="match status" value="1"/>
</dbReference>
<evidence type="ECO:0008006" key="10">
    <source>
        <dbReference type="Google" id="ProtNLM"/>
    </source>
</evidence>
<feature type="domain" description="Aminopeptidase P N-terminal" evidence="7">
    <location>
        <begin position="134"/>
        <end position="190"/>
    </location>
</feature>
<evidence type="ECO:0000256" key="1">
    <source>
        <dbReference type="ARBA" id="ARBA00001936"/>
    </source>
</evidence>
<reference evidence="8 9" key="1">
    <citation type="submission" date="2024-05" db="EMBL/GenBank/DDBJ databases">
        <authorList>
            <person name="Wallberg A."/>
        </authorList>
    </citation>
    <scope>NUCLEOTIDE SEQUENCE [LARGE SCALE GENOMIC DNA]</scope>
</reference>
<feature type="domain" description="Peptidase M24" evidence="6">
    <location>
        <begin position="246"/>
        <end position="475"/>
    </location>
</feature>
<dbReference type="SUPFAM" id="SSF53092">
    <property type="entry name" value="Creatinase/prolidase N-terminal domain"/>
    <property type="match status" value="1"/>
</dbReference>
<evidence type="ECO:0000259" key="6">
    <source>
        <dbReference type="Pfam" id="PF00557"/>
    </source>
</evidence>
<keyword evidence="4" id="KW-0378">Hydrolase</keyword>
<dbReference type="GO" id="GO:0006508">
    <property type="term" value="P:proteolysis"/>
    <property type="evidence" value="ECO:0007669"/>
    <property type="project" value="TreeGrafter"/>
</dbReference>
<sequence length="503" mass="57029">MDAFKRFLPDVYSLRNSFHNDCIVWYVFLGGFLKNYYQRKVLSQWLHLEVFSPSFHADCIGMSLLECVSFHGLKYEFSHRRQCHNTGIEKFSPQCTDMVSPSVPYYYRNPYPFDLCFLQCCESSCGIVSHRVVNKKCFSFRTIMFTTHYDPSQELWDGPRTTPDLATEVWGVDVGLPLSELTHYLSKLEKDLISPTLWYNNQAPPNPEIHRKIQTWLSDGRQGGMESIKRYIHNLRVIKSPAEIDLMRETCRISGEAITATMKSTCIPTTEHQLFATVDYHARMRGADHLAYPPVIAGGNRANIIHYINNNQTINPGELVLMDAGSEFHGYSGDITRTWPISGEFTPAQRDVYEAVLSVQETVIRACSQKPTLDQLFSVMCLALGKVLQELCILPSGFNDGQLMRGAYSFCPHHVSHYLGMDVHDTPLVPRHKKLLPGSIITVEPGVYINENNSIAPSRYLGIGIRLEDDILITENGYEVLSSSAPKHPDEIEACVGADFKQK</sequence>
<evidence type="ECO:0000256" key="2">
    <source>
        <dbReference type="ARBA" id="ARBA00008766"/>
    </source>
</evidence>
<dbReference type="CDD" id="cd01087">
    <property type="entry name" value="Prolidase"/>
    <property type="match status" value="1"/>
</dbReference>
<dbReference type="AlphaFoldDB" id="A0AAV2S462"/>
<dbReference type="Proteomes" id="UP001497623">
    <property type="component" value="Unassembled WGS sequence"/>
</dbReference>
<evidence type="ECO:0000256" key="3">
    <source>
        <dbReference type="ARBA" id="ARBA00022723"/>
    </source>
</evidence>
<evidence type="ECO:0000256" key="4">
    <source>
        <dbReference type="ARBA" id="ARBA00022801"/>
    </source>
</evidence>
<dbReference type="InterPro" id="IPR036005">
    <property type="entry name" value="Creatinase/aminopeptidase-like"/>
</dbReference>
<gene>
    <name evidence="8" type="ORF">MNOR_LOCUS31618</name>
</gene>
<evidence type="ECO:0000259" key="7">
    <source>
        <dbReference type="Pfam" id="PF05195"/>
    </source>
</evidence>
<dbReference type="SUPFAM" id="SSF55920">
    <property type="entry name" value="Creatinase/aminopeptidase"/>
    <property type="match status" value="1"/>
</dbReference>
<accession>A0AAV2S462</accession>
<keyword evidence="5" id="KW-0464">Manganese</keyword>
<dbReference type="PANTHER" id="PTHR43226">
    <property type="entry name" value="XAA-PRO AMINOPEPTIDASE 3"/>
    <property type="match status" value="1"/>
</dbReference>
<dbReference type="InterPro" id="IPR007865">
    <property type="entry name" value="Aminopep_P_N"/>
</dbReference>
<organism evidence="8 9">
    <name type="scientific">Meganyctiphanes norvegica</name>
    <name type="common">Northern krill</name>
    <name type="synonym">Thysanopoda norvegica</name>
    <dbReference type="NCBI Taxonomy" id="48144"/>
    <lineage>
        <taxon>Eukaryota</taxon>
        <taxon>Metazoa</taxon>
        <taxon>Ecdysozoa</taxon>
        <taxon>Arthropoda</taxon>
        <taxon>Crustacea</taxon>
        <taxon>Multicrustacea</taxon>
        <taxon>Malacostraca</taxon>
        <taxon>Eumalacostraca</taxon>
        <taxon>Eucarida</taxon>
        <taxon>Euphausiacea</taxon>
        <taxon>Euphausiidae</taxon>
        <taxon>Meganyctiphanes</taxon>
    </lineage>
</organism>
<protein>
    <recommendedName>
        <fullName evidence="10">Xaa-Pro aminopeptidase 3</fullName>
    </recommendedName>
</protein>
<evidence type="ECO:0000256" key="5">
    <source>
        <dbReference type="ARBA" id="ARBA00023211"/>
    </source>
</evidence>
<name>A0AAV2S462_MEGNR</name>
<dbReference type="Gene3D" id="3.90.230.10">
    <property type="entry name" value="Creatinase/methionine aminopeptidase superfamily"/>
    <property type="match status" value="1"/>
</dbReference>
<comment type="cofactor">
    <cofactor evidence="1">
        <name>Mn(2+)</name>
        <dbReference type="ChEBI" id="CHEBI:29035"/>
    </cofactor>
</comment>
<dbReference type="GO" id="GO:0070006">
    <property type="term" value="F:metalloaminopeptidase activity"/>
    <property type="evidence" value="ECO:0007669"/>
    <property type="project" value="InterPro"/>
</dbReference>
<dbReference type="Gene3D" id="3.40.350.10">
    <property type="entry name" value="Creatinase/prolidase N-terminal domain"/>
    <property type="match status" value="1"/>
</dbReference>
<dbReference type="InterPro" id="IPR029149">
    <property type="entry name" value="Creatin/AminoP/Spt16_N"/>
</dbReference>